<sequence length="84" mass="9235">MSKSKQQSTSNDSRAKEGMKKDAKTKDMPTKEGMKTDTKAKDMPKTAKGEHKDKSDMNVKPGSSPKHDKHAGNKSDDKKTSKAK</sequence>
<evidence type="ECO:0000313" key="3">
    <source>
        <dbReference type="Proteomes" id="UP001151516"/>
    </source>
</evidence>
<dbReference type="Proteomes" id="UP001151516">
    <property type="component" value="Unassembled WGS sequence"/>
</dbReference>
<organism evidence="2 3">
    <name type="scientific">Coemansia spiralis</name>
    <dbReference type="NCBI Taxonomy" id="417178"/>
    <lineage>
        <taxon>Eukaryota</taxon>
        <taxon>Fungi</taxon>
        <taxon>Fungi incertae sedis</taxon>
        <taxon>Zoopagomycota</taxon>
        <taxon>Kickxellomycotina</taxon>
        <taxon>Kickxellomycetes</taxon>
        <taxon>Kickxellales</taxon>
        <taxon>Kickxellaceae</taxon>
        <taxon>Coemansia</taxon>
    </lineage>
</organism>
<dbReference type="OrthoDB" id="5588264at2759"/>
<accession>A0A9W8GNU6</accession>
<dbReference type="EMBL" id="JANBTX010000046">
    <property type="protein sequence ID" value="KAJ2688457.1"/>
    <property type="molecule type" value="Genomic_DNA"/>
</dbReference>
<dbReference type="AlphaFoldDB" id="A0A9W8GNU6"/>
<gene>
    <name evidence="2" type="ORF">IWW39_002223</name>
</gene>
<feature type="compositionally biased region" description="Polar residues" evidence="1">
    <location>
        <begin position="1"/>
        <end position="12"/>
    </location>
</feature>
<evidence type="ECO:0000313" key="2">
    <source>
        <dbReference type="EMBL" id="KAJ2688457.1"/>
    </source>
</evidence>
<evidence type="ECO:0000256" key="1">
    <source>
        <dbReference type="SAM" id="MobiDB-lite"/>
    </source>
</evidence>
<name>A0A9W8GNU6_9FUNG</name>
<comment type="caution">
    <text evidence="2">The sequence shown here is derived from an EMBL/GenBank/DDBJ whole genome shotgun (WGS) entry which is preliminary data.</text>
</comment>
<feature type="compositionally biased region" description="Basic and acidic residues" evidence="1">
    <location>
        <begin position="70"/>
        <end position="84"/>
    </location>
</feature>
<keyword evidence="3" id="KW-1185">Reference proteome</keyword>
<proteinExistence type="predicted"/>
<evidence type="ECO:0008006" key="4">
    <source>
        <dbReference type="Google" id="ProtNLM"/>
    </source>
</evidence>
<feature type="region of interest" description="Disordered" evidence="1">
    <location>
        <begin position="1"/>
        <end position="84"/>
    </location>
</feature>
<protein>
    <recommendedName>
        <fullName evidence="4">Pentapeptide MXKDX repeat protein</fullName>
    </recommendedName>
</protein>
<reference evidence="2" key="1">
    <citation type="submission" date="2022-07" db="EMBL/GenBank/DDBJ databases">
        <title>Phylogenomic reconstructions and comparative analyses of Kickxellomycotina fungi.</title>
        <authorList>
            <person name="Reynolds N.K."/>
            <person name="Stajich J.E."/>
            <person name="Barry K."/>
            <person name="Grigoriev I.V."/>
            <person name="Crous P."/>
            <person name="Smith M.E."/>
        </authorList>
    </citation>
    <scope>NUCLEOTIDE SEQUENCE</scope>
    <source>
        <strain evidence="2">CBS 109367</strain>
    </source>
</reference>
<feature type="compositionally biased region" description="Basic and acidic residues" evidence="1">
    <location>
        <begin position="13"/>
        <end position="57"/>
    </location>
</feature>